<dbReference type="OrthoDB" id="3609at2759"/>
<organism evidence="6 7">
    <name type="scientific">Naematelia encephala</name>
    <dbReference type="NCBI Taxonomy" id="71784"/>
    <lineage>
        <taxon>Eukaryota</taxon>
        <taxon>Fungi</taxon>
        <taxon>Dikarya</taxon>
        <taxon>Basidiomycota</taxon>
        <taxon>Agaricomycotina</taxon>
        <taxon>Tremellomycetes</taxon>
        <taxon>Tremellales</taxon>
        <taxon>Naemateliaceae</taxon>
        <taxon>Naematelia</taxon>
    </lineage>
</organism>
<comment type="similarity">
    <text evidence="1">Belongs to the ketopantoate reductase family.</text>
</comment>
<dbReference type="GO" id="GO:0008677">
    <property type="term" value="F:2-dehydropantoate 2-reductase activity"/>
    <property type="evidence" value="ECO:0007669"/>
    <property type="project" value="InterPro"/>
</dbReference>
<dbReference type="GO" id="GO:0015940">
    <property type="term" value="P:pantothenate biosynthetic process"/>
    <property type="evidence" value="ECO:0007669"/>
    <property type="project" value="InterPro"/>
</dbReference>
<dbReference type="SUPFAM" id="SSF48179">
    <property type="entry name" value="6-phosphogluconate dehydrogenase C-terminal domain-like"/>
    <property type="match status" value="1"/>
</dbReference>
<dbReference type="Pfam" id="PF08546">
    <property type="entry name" value="ApbA_C"/>
    <property type="match status" value="1"/>
</dbReference>
<name>A0A1Y2B7E3_9TREE</name>
<evidence type="ECO:0000313" key="7">
    <source>
        <dbReference type="Proteomes" id="UP000193986"/>
    </source>
</evidence>
<dbReference type="FunCoup" id="A0A1Y2B7E3">
    <property type="interactions" value="229"/>
</dbReference>
<dbReference type="InterPro" id="IPR013332">
    <property type="entry name" value="KPR_N"/>
</dbReference>
<comment type="caution">
    <text evidence="6">The sequence shown here is derived from an EMBL/GenBank/DDBJ whole genome shotgun (WGS) entry which is preliminary data.</text>
</comment>
<dbReference type="InterPro" id="IPR013328">
    <property type="entry name" value="6PGD_dom2"/>
</dbReference>
<sequence>MSRPNVLVFGLGGIGGVYACILHLGAQVDVSVVARSNYDAVKELGFDFKSIKFGSHEKLRFAGVFKDCIAAAASGKKFDYVLCANKALLDHTPSLADTLEPVISAHTSIVLLQNGVGSEDPLHQHFPNTTIISAVVWTGAKALKPAGAEQSNQERLTIGVDYSSSDTAIRAAEDKDLSRIVAYLRAGKGECEVTKDIQSQRWIKVIWNCCWNSLTTVMRCRTGIIFIGSEVGEELCHRVMEEVATVARVKGLTIPEETVERLFQECHRVAQPGLPSSMMFDNQYGRPMEVEVILGTPMREGKRLGVPVPHLTTLYAIVKTLDYCNAHPEAREDQATTGLHVTGSISGRSPVTRTAESLNPVLNKIHHDHLCASRNVDTCREATSLGTKISLNETSNRTNGACST</sequence>
<proteinExistence type="inferred from homology"/>
<dbReference type="PANTHER" id="PTHR21708:SF30">
    <property type="entry name" value="2-DEHYDROPANTOATE 2-REDUCTASE-RELATED"/>
    <property type="match status" value="1"/>
</dbReference>
<reference evidence="6 7" key="1">
    <citation type="submission" date="2016-07" db="EMBL/GenBank/DDBJ databases">
        <title>Pervasive Adenine N6-methylation of Active Genes in Fungi.</title>
        <authorList>
            <consortium name="DOE Joint Genome Institute"/>
            <person name="Mondo S.J."/>
            <person name="Dannebaum R.O."/>
            <person name="Kuo R.C."/>
            <person name="Labutti K."/>
            <person name="Haridas S."/>
            <person name="Kuo A."/>
            <person name="Salamov A."/>
            <person name="Ahrendt S.R."/>
            <person name="Lipzen A."/>
            <person name="Sullivan W."/>
            <person name="Andreopoulos W.B."/>
            <person name="Clum A."/>
            <person name="Lindquist E."/>
            <person name="Daum C."/>
            <person name="Ramamoorthy G.K."/>
            <person name="Gryganskyi A."/>
            <person name="Culley D."/>
            <person name="Magnuson J.K."/>
            <person name="James T.Y."/>
            <person name="O'Malley M.A."/>
            <person name="Stajich J.E."/>
            <person name="Spatafora J.W."/>
            <person name="Visel A."/>
            <person name="Grigoriev I.V."/>
        </authorList>
    </citation>
    <scope>NUCLEOTIDE SEQUENCE [LARGE SCALE GENOMIC DNA]</scope>
    <source>
        <strain evidence="6 7">68-887.2</strain>
    </source>
</reference>
<keyword evidence="3" id="KW-0560">Oxidoreductase</keyword>
<dbReference type="InterPro" id="IPR008927">
    <property type="entry name" value="6-PGluconate_DH-like_C_sf"/>
</dbReference>
<accession>A0A1Y2B7E3</accession>
<feature type="domain" description="Ketopantoate reductase C-terminal" evidence="5">
    <location>
        <begin position="196"/>
        <end position="320"/>
    </location>
</feature>
<evidence type="ECO:0000313" key="6">
    <source>
        <dbReference type="EMBL" id="ORY30758.1"/>
    </source>
</evidence>
<dbReference type="SUPFAM" id="SSF51735">
    <property type="entry name" value="NAD(P)-binding Rossmann-fold domains"/>
    <property type="match status" value="1"/>
</dbReference>
<dbReference type="InterPro" id="IPR036291">
    <property type="entry name" value="NAD(P)-bd_dom_sf"/>
</dbReference>
<dbReference type="InterPro" id="IPR051402">
    <property type="entry name" value="KPR-Related"/>
</dbReference>
<evidence type="ECO:0000259" key="5">
    <source>
        <dbReference type="Pfam" id="PF08546"/>
    </source>
</evidence>
<evidence type="ECO:0000259" key="4">
    <source>
        <dbReference type="Pfam" id="PF02558"/>
    </source>
</evidence>
<dbReference type="FunFam" id="1.10.1040.10:FF:000017">
    <property type="entry name" value="2-dehydropantoate 2-reductase"/>
    <property type="match status" value="1"/>
</dbReference>
<gene>
    <name evidence="6" type="ORF">BCR39DRAFT_104734</name>
</gene>
<keyword evidence="2" id="KW-0521">NADP</keyword>
<dbReference type="Gene3D" id="3.40.50.720">
    <property type="entry name" value="NAD(P)-binding Rossmann-like Domain"/>
    <property type="match status" value="1"/>
</dbReference>
<dbReference type="Proteomes" id="UP000193986">
    <property type="component" value="Unassembled WGS sequence"/>
</dbReference>
<protein>
    <submittedName>
        <fullName evidence="6">6-phosphogluconate dehydrogenase</fullName>
    </submittedName>
</protein>
<dbReference type="InterPro" id="IPR003710">
    <property type="entry name" value="ApbA"/>
</dbReference>
<dbReference type="STRING" id="71784.A0A1Y2B7E3"/>
<dbReference type="AlphaFoldDB" id="A0A1Y2B7E3"/>
<evidence type="ECO:0000256" key="3">
    <source>
        <dbReference type="ARBA" id="ARBA00023002"/>
    </source>
</evidence>
<dbReference type="NCBIfam" id="TIGR00745">
    <property type="entry name" value="apbA_panE"/>
    <property type="match status" value="1"/>
</dbReference>
<dbReference type="InParanoid" id="A0A1Y2B7E3"/>
<keyword evidence="7" id="KW-1185">Reference proteome</keyword>
<feature type="domain" description="Ketopantoate reductase N-terminal" evidence="4">
    <location>
        <begin position="6"/>
        <end position="159"/>
    </location>
</feature>
<dbReference type="InterPro" id="IPR013752">
    <property type="entry name" value="KPA_reductase"/>
</dbReference>
<dbReference type="PANTHER" id="PTHR21708">
    <property type="entry name" value="PROBABLE 2-DEHYDROPANTOATE 2-REDUCTASE"/>
    <property type="match status" value="1"/>
</dbReference>
<dbReference type="EMBL" id="MCFC01000018">
    <property type="protein sequence ID" value="ORY30758.1"/>
    <property type="molecule type" value="Genomic_DNA"/>
</dbReference>
<dbReference type="PROSITE" id="PS51257">
    <property type="entry name" value="PROKAR_LIPOPROTEIN"/>
    <property type="match status" value="1"/>
</dbReference>
<dbReference type="Gene3D" id="1.10.1040.10">
    <property type="entry name" value="N-(1-d-carboxylethyl)-l-norvaline Dehydrogenase, domain 2"/>
    <property type="match status" value="1"/>
</dbReference>
<dbReference type="Pfam" id="PF02558">
    <property type="entry name" value="ApbA"/>
    <property type="match status" value="1"/>
</dbReference>
<evidence type="ECO:0000256" key="1">
    <source>
        <dbReference type="ARBA" id="ARBA00007870"/>
    </source>
</evidence>
<evidence type="ECO:0000256" key="2">
    <source>
        <dbReference type="ARBA" id="ARBA00022857"/>
    </source>
</evidence>
<dbReference type="GO" id="GO:0005737">
    <property type="term" value="C:cytoplasm"/>
    <property type="evidence" value="ECO:0007669"/>
    <property type="project" value="TreeGrafter"/>
</dbReference>